<dbReference type="PROSITE" id="PS51061">
    <property type="entry name" value="R3H"/>
    <property type="match status" value="1"/>
</dbReference>
<evidence type="ECO:0000259" key="13">
    <source>
        <dbReference type="PROSITE" id="PS51061"/>
    </source>
</evidence>
<dbReference type="Proteomes" id="UP000031516">
    <property type="component" value="Unassembled WGS sequence"/>
</dbReference>
<evidence type="ECO:0000256" key="4">
    <source>
        <dbReference type="ARBA" id="ARBA00022737"/>
    </source>
</evidence>
<dbReference type="GO" id="GO:0000977">
    <property type="term" value="F:RNA polymerase II transcription regulatory region sequence-specific DNA binding"/>
    <property type="evidence" value="ECO:0007669"/>
    <property type="project" value="TreeGrafter"/>
</dbReference>
<comment type="caution">
    <text evidence="14">The sequence shown here is derived from an EMBL/GenBank/DDBJ whole genome shotgun (WGS) entry which is preliminary data.</text>
</comment>
<evidence type="ECO:0000256" key="8">
    <source>
        <dbReference type="ARBA" id="ARBA00023163"/>
    </source>
</evidence>
<keyword evidence="3" id="KW-0479">Metal-binding</keyword>
<name>A0A0A8L6N1_9SACH</name>
<evidence type="ECO:0000256" key="10">
    <source>
        <dbReference type="PROSITE-ProRule" id="PRU00175"/>
    </source>
</evidence>
<dbReference type="SUPFAM" id="SSF57850">
    <property type="entry name" value="RING/U-box"/>
    <property type="match status" value="1"/>
</dbReference>
<feature type="domain" description="PHD-type" evidence="11">
    <location>
        <begin position="45"/>
        <end position="100"/>
    </location>
</feature>
<dbReference type="Pfam" id="PF01424">
    <property type="entry name" value="R3H"/>
    <property type="match status" value="1"/>
</dbReference>
<keyword evidence="4" id="KW-0677">Repeat</keyword>
<dbReference type="InterPro" id="IPR001374">
    <property type="entry name" value="R3H_dom"/>
</dbReference>
<dbReference type="PROSITE" id="PS50016">
    <property type="entry name" value="ZF_PHD_2"/>
    <property type="match status" value="1"/>
</dbReference>
<protein>
    <submittedName>
        <fullName evidence="14">WGS project CCBQ000000000 data, contig 00017</fullName>
    </submittedName>
</protein>
<keyword evidence="9" id="KW-0539">Nucleus</keyword>
<dbReference type="EMBL" id="CCBQ010000038">
    <property type="protein sequence ID" value="CDO94564.1"/>
    <property type="molecule type" value="Genomic_DNA"/>
</dbReference>
<keyword evidence="7" id="KW-0805">Transcription regulation</keyword>
<evidence type="ECO:0000256" key="5">
    <source>
        <dbReference type="ARBA" id="ARBA00022771"/>
    </source>
</evidence>
<accession>A0A0A8L6N1</accession>
<gene>
    <name evidence="14" type="ORF">KLDO_g2824</name>
</gene>
<dbReference type="AlphaFoldDB" id="A0A0A8L6N1"/>
<dbReference type="InterPro" id="IPR019787">
    <property type="entry name" value="Znf_PHD-finger"/>
</dbReference>
<evidence type="ECO:0000256" key="6">
    <source>
        <dbReference type="ARBA" id="ARBA00022833"/>
    </source>
</evidence>
<evidence type="ECO:0000256" key="1">
    <source>
        <dbReference type="ARBA" id="ARBA00004123"/>
    </source>
</evidence>
<evidence type="ECO:0000256" key="2">
    <source>
        <dbReference type="ARBA" id="ARBA00007269"/>
    </source>
</evidence>
<evidence type="ECO:0000256" key="3">
    <source>
        <dbReference type="ARBA" id="ARBA00022723"/>
    </source>
</evidence>
<evidence type="ECO:0000313" key="14">
    <source>
        <dbReference type="EMBL" id="CDO94564.1"/>
    </source>
</evidence>
<keyword evidence="5 10" id="KW-0863">Zinc-finger</keyword>
<comment type="subcellular location">
    <subcellularLocation>
        <location evidence="1">Nucleus</location>
    </subcellularLocation>
</comment>
<dbReference type="OrthoDB" id="6512771at2759"/>
<keyword evidence="8" id="KW-0804">Transcription</keyword>
<dbReference type="InterPro" id="IPR034077">
    <property type="entry name" value="R3H_FAP1"/>
</dbReference>
<dbReference type="Gene3D" id="3.30.1370.50">
    <property type="entry name" value="R3H-like domain"/>
    <property type="match status" value="1"/>
</dbReference>
<evidence type="ECO:0000256" key="9">
    <source>
        <dbReference type="ARBA" id="ARBA00023242"/>
    </source>
</evidence>
<dbReference type="CDD" id="cd06006">
    <property type="entry name" value="R3H_unknown_2"/>
    <property type="match status" value="1"/>
</dbReference>
<evidence type="ECO:0000256" key="7">
    <source>
        <dbReference type="ARBA" id="ARBA00023015"/>
    </source>
</evidence>
<keyword evidence="15" id="KW-1185">Reference proteome</keyword>
<dbReference type="PROSITE" id="PS50089">
    <property type="entry name" value="ZF_RING_2"/>
    <property type="match status" value="1"/>
</dbReference>
<dbReference type="SUPFAM" id="SSF82708">
    <property type="entry name" value="R3H domain"/>
    <property type="match status" value="1"/>
</dbReference>
<dbReference type="GO" id="GO:0005634">
    <property type="term" value="C:nucleus"/>
    <property type="evidence" value="ECO:0007669"/>
    <property type="project" value="UniProtKB-SubCell"/>
</dbReference>
<organism evidence="14 15">
    <name type="scientific">Kluyveromyces dobzhanskii CBS 2104</name>
    <dbReference type="NCBI Taxonomy" id="1427455"/>
    <lineage>
        <taxon>Eukaryota</taxon>
        <taxon>Fungi</taxon>
        <taxon>Dikarya</taxon>
        <taxon>Ascomycota</taxon>
        <taxon>Saccharomycotina</taxon>
        <taxon>Saccharomycetes</taxon>
        <taxon>Saccharomycetales</taxon>
        <taxon>Saccharomycetaceae</taxon>
        <taxon>Kluyveromyces</taxon>
    </lineage>
</organism>
<dbReference type="Pfam" id="PF01422">
    <property type="entry name" value="zf-NF-X1"/>
    <property type="match status" value="5"/>
</dbReference>
<dbReference type="SMART" id="SM00393">
    <property type="entry name" value="R3H"/>
    <property type="match status" value="1"/>
</dbReference>
<dbReference type="CDD" id="cd06008">
    <property type="entry name" value="NF-X1-zinc-finger"/>
    <property type="match status" value="4"/>
</dbReference>
<evidence type="ECO:0000259" key="12">
    <source>
        <dbReference type="PROSITE" id="PS50089"/>
    </source>
</evidence>
<keyword evidence="6" id="KW-0862">Zinc</keyword>
<dbReference type="InterPro" id="IPR000967">
    <property type="entry name" value="Znf_NFX1"/>
</dbReference>
<dbReference type="GO" id="GO:0000122">
    <property type="term" value="P:negative regulation of transcription by RNA polymerase II"/>
    <property type="evidence" value="ECO:0007669"/>
    <property type="project" value="TreeGrafter"/>
</dbReference>
<feature type="domain" description="RING-type" evidence="12">
    <location>
        <begin position="48"/>
        <end position="97"/>
    </location>
</feature>
<feature type="domain" description="R3H" evidence="13">
    <location>
        <begin position="702"/>
        <end position="765"/>
    </location>
</feature>
<comment type="similarity">
    <text evidence="2">Belongs to the NFX1 family.</text>
</comment>
<dbReference type="PANTHER" id="PTHR12360:SF12">
    <property type="entry name" value="TRANSCRIPTIONAL REPRESSOR NF-X1"/>
    <property type="match status" value="1"/>
</dbReference>
<dbReference type="GO" id="GO:0000981">
    <property type="term" value="F:DNA-binding transcription factor activity, RNA polymerase II-specific"/>
    <property type="evidence" value="ECO:0007669"/>
    <property type="project" value="TreeGrafter"/>
</dbReference>
<reference evidence="14 15" key="1">
    <citation type="submission" date="2014-03" db="EMBL/GenBank/DDBJ databases">
        <title>The genome of Kluyveromyces dobzhanskii.</title>
        <authorList>
            <person name="Nystedt B."/>
            <person name="Astrom S."/>
        </authorList>
    </citation>
    <scope>NUCLEOTIDE SEQUENCE [LARGE SCALE GENOMIC DNA]</scope>
    <source>
        <strain evidence="14 15">CBS 2104</strain>
    </source>
</reference>
<dbReference type="PANTHER" id="PTHR12360">
    <property type="entry name" value="NUCLEAR TRANSCRIPTION FACTOR, X-BOX BINDING 1 NFX1"/>
    <property type="match status" value="1"/>
</dbReference>
<dbReference type="InterPro" id="IPR034078">
    <property type="entry name" value="NFX1_fam"/>
</dbReference>
<proteinExistence type="inferred from homology"/>
<evidence type="ECO:0000259" key="11">
    <source>
        <dbReference type="PROSITE" id="PS50016"/>
    </source>
</evidence>
<dbReference type="InterPro" id="IPR036867">
    <property type="entry name" value="R3H_dom_sf"/>
</dbReference>
<dbReference type="GO" id="GO:0008270">
    <property type="term" value="F:zinc ion binding"/>
    <property type="evidence" value="ECO:0007669"/>
    <property type="project" value="UniProtKB-KW"/>
</dbReference>
<dbReference type="InterPro" id="IPR001841">
    <property type="entry name" value="Znf_RING"/>
</dbReference>
<dbReference type="SMART" id="SM00438">
    <property type="entry name" value="ZnF_NFX"/>
    <property type="match status" value="8"/>
</dbReference>
<evidence type="ECO:0000313" key="15">
    <source>
        <dbReference type="Proteomes" id="UP000031516"/>
    </source>
</evidence>
<sequence length="920" mass="103446">MTTGGLIYPDKEPELYSSESDFDDENDTDIPYYEQTVNEIRDGDQYVCMICTVELDSACHMYACDSCYRVFDYECVREWALKSTNKTADKSWKCPNCYKLNHKVPAPKRSTCWCGKVVNPEVNDLDPNSCGQTCNAKACVHGCSKICHLGPHPECLIPVHIKCKCGKHSKQIPCSKSKVLGDSYDCGEVCDLLMPCGKHTCEKTCHTGLCGPCQFVILDSLPCYCGSESKPNIKCSDLNVIDYSKDASGKEWIGVYPCPAVRTLHYSCDKHTYVEYCTSPPSIDKSQACPFSPRKLKTCPCGKNMLKQLDRPRRHCTDPIPTCDNVCEKPLSCGVHRCPYTCHTGDCMDPCLIITKTPCTCHSKTFLTPCQLHDTPHCNVKCESNMSCRRHKCMEICCTGKPTAKKRDKSLFLKKDRNDETLVEPEHICLKQCNLKLSCELHDCTWKCHPGKCPPCLESDPNDLVCPCGKTIVPAPVRCGTKLPPCPNPCIKISEGPAACGHRLGPHKCHAAGTECPPCTANVLKKCRCYKQQEMRTLCLVPADQVTCGTVCDKPLLNCHHKCLKKCHITGDCDTKCTQPCQLKRDTCGHPCKERCHGKLPCPQKLCHEMVIITCDCNRRTMQVECGATSETPSNSTKQKLACDDACATLQRHMELMEAFGMNAKPKTTKEQMESFVLVAKNFDDLKLPYSELTLTIYKRQTRWCDQISTLLNEFIDEPFKLSLHLKPMREPQRQFVHELASAYSFYSESQDREPNRSVYLKKVKSQSKKPDISLEEASELYQQFKTLEKARMQEHYASKVTKTYVNIQVPETSPPPPYQGVNAIVISGVYDSSQMDVLKPVVHDFLKYTLVKSPQYKFLNESNSVLIYPEDLLTMTENSANDMKKVVPFIKTALQEQMLASEISTCQVDGNFTVVPHDS</sequence>